<protein>
    <recommendedName>
        <fullName evidence="7">Tubulin alpha chain</fullName>
    </recommendedName>
</protein>
<dbReference type="GO" id="GO:0007017">
    <property type="term" value="P:microtubule-based process"/>
    <property type="evidence" value="ECO:0007669"/>
    <property type="project" value="InterPro"/>
</dbReference>
<dbReference type="InterPro" id="IPR000217">
    <property type="entry name" value="Tubulin"/>
</dbReference>
<dbReference type="InterPro" id="IPR018316">
    <property type="entry name" value="Tubulin/FtsZ_2-layer-sand-dom"/>
</dbReference>
<evidence type="ECO:0000256" key="1">
    <source>
        <dbReference type="ARBA" id="ARBA00009636"/>
    </source>
</evidence>
<organism evidence="10 11">
    <name type="scientific">Acanthamoeba castellanii (strain ATCC 30010 / Neff)</name>
    <dbReference type="NCBI Taxonomy" id="1257118"/>
    <lineage>
        <taxon>Eukaryota</taxon>
        <taxon>Amoebozoa</taxon>
        <taxon>Discosea</taxon>
        <taxon>Longamoebia</taxon>
        <taxon>Centramoebida</taxon>
        <taxon>Acanthamoebidae</taxon>
        <taxon>Acanthamoeba</taxon>
    </lineage>
</organism>
<comment type="catalytic activity">
    <reaction evidence="6">
        <text>GTP + H2O = GDP + phosphate + H(+)</text>
        <dbReference type="Rhea" id="RHEA:19669"/>
        <dbReference type="ChEBI" id="CHEBI:15377"/>
        <dbReference type="ChEBI" id="CHEBI:15378"/>
        <dbReference type="ChEBI" id="CHEBI:37565"/>
        <dbReference type="ChEBI" id="CHEBI:43474"/>
        <dbReference type="ChEBI" id="CHEBI:58189"/>
    </reaction>
    <physiologicalReaction direction="left-to-right" evidence="6">
        <dbReference type="Rhea" id="RHEA:19670"/>
    </physiologicalReaction>
</comment>
<evidence type="ECO:0000313" key="11">
    <source>
        <dbReference type="Proteomes" id="UP000011083"/>
    </source>
</evidence>
<dbReference type="PROSITE" id="PS00228">
    <property type="entry name" value="TUBULIN_B_AUTOREG"/>
    <property type="match status" value="1"/>
</dbReference>
<dbReference type="Pfam" id="PF00091">
    <property type="entry name" value="Tubulin"/>
    <property type="match status" value="1"/>
</dbReference>
<keyword evidence="5 7" id="KW-0342">GTP-binding</keyword>
<dbReference type="KEGG" id="acan:ACA1_184340"/>
<dbReference type="OMA" id="ESCYDIC"/>
<feature type="domain" description="Tubulin/FtsZ 2-layer sandwich" evidence="9">
    <location>
        <begin position="223"/>
        <end position="371"/>
    </location>
</feature>
<keyword evidence="4" id="KW-0378">Hydrolase</keyword>
<dbReference type="InterPro" id="IPR002452">
    <property type="entry name" value="Alpha_tubulin"/>
</dbReference>
<dbReference type="Gene3D" id="3.30.1330.20">
    <property type="entry name" value="Tubulin/FtsZ, C-terminal domain"/>
    <property type="match status" value="1"/>
</dbReference>
<feature type="domain" description="Tubulin/FtsZ GTPase" evidence="8">
    <location>
        <begin position="45"/>
        <end position="237"/>
    </location>
</feature>
<dbReference type="PANTHER" id="PTHR11588">
    <property type="entry name" value="TUBULIN"/>
    <property type="match status" value="1"/>
</dbReference>
<dbReference type="SUPFAM" id="SSF52490">
    <property type="entry name" value="Tubulin nucleotide-binding domain-like"/>
    <property type="match status" value="1"/>
</dbReference>
<dbReference type="VEuPathDB" id="AmoebaDB:ACA1_184340"/>
<dbReference type="Gene3D" id="1.10.287.600">
    <property type="entry name" value="Helix hairpin bin"/>
    <property type="match status" value="1"/>
</dbReference>
<dbReference type="InterPro" id="IPR017975">
    <property type="entry name" value="Tubulin_CS"/>
</dbReference>
<dbReference type="InterPro" id="IPR008280">
    <property type="entry name" value="Tub_FtsZ_C"/>
</dbReference>
<evidence type="ECO:0000256" key="6">
    <source>
        <dbReference type="ARBA" id="ARBA00049117"/>
    </source>
</evidence>
<dbReference type="GO" id="GO:0005874">
    <property type="term" value="C:microtubule"/>
    <property type="evidence" value="ECO:0007669"/>
    <property type="project" value="UniProtKB-KW"/>
</dbReference>
<dbReference type="InterPro" id="IPR003008">
    <property type="entry name" value="Tubulin_FtsZ_GTPase"/>
</dbReference>
<dbReference type="CDD" id="cd02186">
    <property type="entry name" value="alpha_tubulin"/>
    <property type="match status" value="1"/>
</dbReference>
<dbReference type="Pfam" id="PF03953">
    <property type="entry name" value="Tubulin_C"/>
    <property type="match status" value="1"/>
</dbReference>
<dbReference type="GeneID" id="14922382"/>
<dbReference type="RefSeq" id="XP_004346032.1">
    <property type="nucleotide sequence ID" value="XM_004345982.1"/>
</dbReference>
<keyword evidence="2 7" id="KW-0493">Microtubule</keyword>
<dbReference type="PRINTS" id="PR01162">
    <property type="entry name" value="ALPHATUBULIN"/>
</dbReference>
<evidence type="ECO:0000259" key="9">
    <source>
        <dbReference type="SMART" id="SM00865"/>
    </source>
</evidence>
<dbReference type="Gene3D" id="3.40.50.1440">
    <property type="entry name" value="Tubulin/FtsZ, GTPase domain"/>
    <property type="match status" value="1"/>
</dbReference>
<dbReference type="PRINTS" id="PR01161">
    <property type="entry name" value="TUBULIN"/>
</dbReference>
<proteinExistence type="inferred from homology"/>
<evidence type="ECO:0000256" key="3">
    <source>
        <dbReference type="ARBA" id="ARBA00022741"/>
    </source>
</evidence>
<gene>
    <name evidence="10" type="ORF">ACA1_184340</name>
</gene>
<dbReference type="GO" id="GO:0005200">
    <property type="term" value="F:structural constituent of cytoskeleton"/>
    <property type="evidence" value="ECO:0007669"/>
    <property type="project" value="InterPro"/>
</dbReference>
<dbReference type="SUPFAM" id="SSF55307">
    <property type="entry name" value="Tubulin C-terminal domain-like"/>
    <property type="match status" value="1"/>
</dbReference>
<dbReference type="InterPro" id="IPR023123">
    <property type="entry name" value="Tubulin_C"/>
</dbReference>
<dbReference type="GO" id="GO:0005525">
    <property type="term" value="F:GTP binding"/>
    <property type="evidence" value="ECO:0007669"/>
    <property type="project" value="UniProtKB-UniRule"/>
</dbReference>
<keyword evidence="3 7" id="KW-0547">Nucleotide-binding</keyword>
<dbReference type="EMBL" id="KB007904">
    <property type="protein sequence ID" value="ELR21488.1"/>
    <property type="molecule type" value="Genomic_DNA"/>
</dbReference>
<dbReference type="PROSITE" id="PS00227">
    <property type="entry name" value="TUBULIN"/>
    <property type="match status" value="1"/>
</dbReference>
<sequence length="421" mass="46509">MREIISLHVGQAGVQVGNACWELYCLEHGIHSDGTLLPGRTESGLGTFFNETSSGKYVPRALHFDLEPSVIDQIRNGPMAQLYHPDQLLNAYEDAASNYARGHYTVGKENIEMVSERVRKLTEQCDGLQGFFLFHSVGGGTGSGFGSLLLERLSFDFPKKSKLDFCVFPSPQASTSVVEPYNAMFSTRFLLEHANMAFMFDNEALYDICKTKLNVERPTYSNLNRLIAQVGLIPFPRIHLLLCSYAPIVGAANVDRERLTVEELTSAAFDPSSIMAKCDPRNGASSSGKYMAVCMMYRGDIVAKDVHASVAKIKTSKTVQFVDWCPTSPKCGVNKEPPAAVPGGDLAQVPRACCMVSNTTAIVEVFSRVYRQYRLMLAKRAFVHWYVGEGIDEGEFTEACEIITTLASDYQELSNAASFEF</sequence>
<evidence type="ECO:0000259" key="8">
    <source>
        <dbReference type="SMART" id="SM00864"/>
    </source>
</evidence>
<dbReference type="STRING" id="1257118.L8H9T9"/>
<evidence type="ECO:0000256" key="4">
    <source>
        <dbReference type="ARBA" id="ARBA00022801"/>
    </source>
</evidence>
<dbReference type="SMART" id="SM00865">
    <property type="entry name" value="Tubulin_C"/>
    <property type="match status" value="1"/>
</dbReference>
<dbReference type="InterPro" id="IPR037103">
    <property type="entry name" value="Tubulin/FtsZ-like_C"/>
</dbReference>
<comment type="subunit">
    <text evidence="7">Dimer of alpha and beta chains. A typical microtubule is a hollow water-filled tube with an outer diameter of 25 nm and an inner diameter of 15 nM. Alpha-beta heterodimers associate head-to-tail to form protofilaments running lengthwise along the microtubule wall with the beta-tubulin subunit facing the microtubule plus end conferring a structural polarity. Microtubules usually have 13 protofilaments but different protofilament numbers can be found in some organisms and specialized cells.</text>
</comment>
<evidence type="ECO:0000256" key="2">
    <source>
        <dbReference type="ARBA" id="ARBA00022701"/>
    </source>
</evidence>
<reference evidence="10 11" key="1">
    <citation type="journal article" date="2013" name="Genome Biol.">
        <title>Genome of Acanthamoeba castellanii highlights extensive lateral gene transfer and early evolution of tyrosine kinase signaling.</title>
        <authorList>
            <person name="Clarke M."/>
            <person name="Lohan A.J."/>
            <person name="Liu B."/>
            <person name="Lagkouvardos I."/>
            <person name="Roy S."/>
            <person name="Zafar N."/>
            <person name="Bertelli C."/>
            <person name="Schilde C."/>
            <person name="Kianianmomeni A."/>
            <person name="Burglin T.R."/>
            <person name="Frech C."/>
            <person name="Turcotte B."/>
            <person name="Kopec K.O."/>
            <person name="Synnott J.M."/>
            <person name="Choo C."/>
            <person name="Paponov I."/>
            <person name="Finkler A."/>
            <person name="Soon Heng Tan C."/>
            <person name="Hutchins A.P."/>
            <person name="Weinmeier T."/>
            <person name="Rattei T."/>
            <person name="Chu J.S."/>
            <person name="Gimenez G."/>
            <person name="Irimia M."/>
            <person name="Rigden D.J."/>
            <person name="Fitzpatrick D.A."/>
            <person name="Lorenzo-Morales J."/>
            <person name="Bateman A."/>
            <person name="Chiu C.H."/>
            <person name="Tang P."/>
            <person name="Hegemann P."/>
            <person name="Fromm H."/>
            <person name="Raoult D."/>
            <person name="Greub G."/>
            <person name="Miranda-Saavedra D."/>
            <person name="Chen N."/>
            <person name="Nash P."/>
            <person name="Ginger M.L."/>
            <person name="Horn M."/>
            <person name="Schaap P."/>
            <person name="Caler L."/>
            <person name="Loftus B."/>
        </authorList>
    </citation>
    <scope>NUCLEOTIDE SEQUENCE [LARGE SCALE GENOMIC DNA]</scope>
    <source>
        <strain evidence="10 11">Neff</strain>
    </source>
</reference>
<comment type="similarity">
    <text evidence="1 7">Belongs to the tubulin family.</text>
</comment>
<keyword evidence="11" id="KW-1185">Reference proteome</keyword>
<dbReference type="InterPro" id="IPR013838">
    <property type="entry name" value="Beta-tubulin_BS"/>
</dbReference>
<dbReference type="AlphaFoldDB" id="L8H9T9"/>
<dbReference type="OrthoDB" id="1844at2759"/>
<dbReference type="Proteomes" id="UP000011083">
    <property type="component" value="Unassembled WGS sequence"/>
</dbReference>
<comment type="function">
    <text evidence="7">Tubulin is the major constituent of microtubules, a cylinder consisting of laterally associated linear protofilaments composed of alpha- and beta-tubulin heterodimers. Microtubules grow by the addition of GTP-tubulin dimers to the microtubule end, where a stabilizing cap forms. Below the cap, tubulin dimers are in GDP-bound state, owing to GTPase activity of alpha-tubulin.</text>
</comment>
<name>L8H9T9_ACACF</name>
<evidence type="ECO:0000256" key="5">
    <source>
        <dbReference type="ARBA" id="ARBA00023134"/>
    </source>
</evidence>
<evidence type="ECO:0000256" key="7">
    <source>
        <dbReference type="RuleBase" id="RU000352"/>
    </source>
</evidence>
<dbReference type="SMART" id="SM00864">
    <property type="entry name" value="Tubulin"/>
    <property type="match status" value="1"/>
</dbReference>
<dbReference type="InterPro" id="IPR036525">
    <property type="entry name" value="Tubulin/FtsZ_GTPase_sf"/>
</dbReference>
<dbReference type="GO" id="GO:0016787">
    <property type="term" value="F:hydrolase activity"/>
    <property type="evidence" value="ECO:0007669"/>
    <property type="project" value="UniProtKB-KW"/>
</dbReference>
<accession>L8H9T9</accession>
<evidence type="ECO:0000313" key="10">
    <source>
        <dbReference type="EMBL" id="ELR21488.1"/>
    </source>
</evidence>